<organism evidence="1 2">
    <name type="scientific">Streptomyces scabiei</name>
    <dbReference type="NCBI Taxonomy" id="1930"/>
    <lineage>
        <taxon>Bacteria</taxon>
        <taxon>Bacillati</taxon>
        <taxon>Actinomycetota</taxon>
        <taxon>Actinomycetes</taxon>
        <taxon>Kitasatosporales</taxon>
        <taxon>Streptomycetaceae</taxon>
        <taxon>Streptomyces</taxon>
    </lineage>
</organism>
<dbReference type="EMBL" id="BCMM01000008">
    <property type="protein sequence ID" value="GAQ61924.1"/>
    <property type="molecule type" value="Genomic_DNA"/>
</dbReference>
<protein>
    <submittedName>
        <fullName evidence="1">Uncharacterized protein</fullName>
    </submittedName>
</protein>
<dbReference type="Proteomes" id="UP000067448">
    <property type="component" value="Unassembled WGS sequence"/>
</dbReference>
<evidence type="ECO:0000313" key="1">
    <source>
        <dbReference type="EMBL" id="GAQ61924.1"/>
    </source>
</evidence>
<reference evidence="2" key="3">
    <citation type="submission" date="2016-02" db="EMBL/GenBank/DDBJ databases">
        <title>Draft genome of pathogenic Streptomyces sp. in Japan.</title>
        <authorList>
            <person name="Tomihama T."/>
            <person name="Ikenaga M."/>
            <person name="Sakai M."/>
            <person name="Okubo T."/>
            <person name="Ikeda S."/>
        </authorList>
    </citation>
    <scope>NUCLEOTIDE SEQUENCE [LARGE SCALE GENOMIC DNA]</scope>
    <source>
        <strain evidence="2">S58</strain>
    </source>
</reference>
<reference evidence="1 2" key="2">
    <citation type="journal article" date="2016" name="Genome Announc.">
        <title>Draft Genome Sequences of Streptomyces scabiei S58, Streptomyces turgidiscabies T45, and Streptomyces acidiscabies a10, the Pathogens of Potato Common Scab, Isolated in Japan.</title>
        <authorList>
            <person name="Tomihama T."/>
            <person name="Nishi Y."/>
            <person name="Sakai M."/>
            <person name="Ikenaga M."/>
            <person name="Okubo T."/>
            <person name="Ikeda S."/>
        </authorList>
    </citation>
    <scope>NUCLEOTIDE SEQUENCE [LARGE SCALE GENOMIC DNA]</scope>
    <source>
        <strain evidence="1 2">S58</strain>
    </source>
</reference>
<evidence type="ECO:0000313" key="2">
    <source>
        <dbReference type="Proteomes" id="UP000067448"/>
    </source>
</evidence>
<dbReference type="AlphaFoldDB" id="A0A100JLV8"/>
<comment type="caution">
    <text evidence="1">The sequence shown here is derived from an EMBL/GenBank/DDBJ whole genome shotgun (WGS) entry which is preliminary data.</text>
</comment>
<sequence length="72" mass="7866">MVTRPALDLRPGDQVRQPCGDWFTVATRPKASRTGGSLRWFYEGGRVGVAHWLAELPCRPARPDTTTAGASL</sequence>
<accession>A0A100JLV8</accession>
<dbReference type="RefSeq" id="WP_059079771.1">
    <property type="nucleotide sequence ID" value="NZ_BCMM01000008.1"/>
</dbReference>
<name>A0A100JLV8_STRSC</name>
<gene>
    <name evidence="1" type="ORF">SsS58_02278</name>
</gene>
<reference evidence="2" key="1">
    <citation type="submission" date="2015-11" db="EMBL/GenBank/DDBJ databases">
        <authorList>
            <consortium name="Cross-ministerial Strategic Innovation Promotion Program (SIP) consortium"/>
            <person name="Tomihama T."/>
            <person name="Ikenaga M."/>
            <person name="Sakai M."/>
            <person name="Okubo T."/>
            <person name="Ikeda S."/>
        </authorList>
    </citation>
    <scope>NUCLEOTIDE SEQUENCE [LARGE SCALE GENOMIC DNA]</scope>
    <source>
        <strain evidence="2">S58</strain>
    </source>
</reference>
<proteinExistence type="predicted"/>